<gene>
    <name evidence="1" type="ORF">KUTeg_010690</name>
</gene>
<dbReference type="Proteomes" id="UP001217089">
    <property type="component" value="Unassembled WGS sequence"/>
</dbReference>
<protein>
    <submittedName>
        <fullName evidence="1">Uncharacterized protein</fullName>
    </submittedName>
</protein>
<evidence type="ECO:0000313" key="1">
    <source>
        <dbReference type="EMBL" id="KAJ8311335.1"/>
    </source>
</evidence>
<proteinExistence type="predicted"/>
<sequence length="78" mass="8902">MLMQMIFTSLPIRTLPTDAIGNYGKIGTNAPKRFSVFLRKCFICDINHKTEIDQRVHFLHNRVIQASQPAVFLLVSVV</sequence>
<dbReference type="EMBL" id="JARBDR010000496">
    <property type="protein sequence ID" value="KAJ8311335.1"/>
    <property type="molecule type" value="Genomic_DNA"/>
</dbReference>
<evidence type="ECO:0000313" key="2">
    <source>
        <dbReference type="Proteomes" id="UP001217089"/>
    </source>
</evidence>
<keyword evidence="2" id="KW-1185">Reference proteome</keyword>
<name>A0ABQ9F522_TEGGR</name>
<accession>A0ABQ9F522</accession>
<organism evidence="1 2">
    <name type="scientific">Tegillarca granosa</name>
    <name type="common">Malaysian cockle</name>
    <name type="synonym">Anadara granosa</name>
    <dbReference type="NCBI Taxonomy" id="220873"/>
    <lineage>
        <taxon>Eukaryota</taxon>
        <taxon>Metazoa</taxon>
        <taxon>Spiralia</taxon>
        <taxon>Lophotrochozoa</taxon>
        <taxon>Mollusca</taxon>
        <taxon>Bivalvia</taxon>
        <taxon>Autobranchia</taxon>
        <taxon>Pteriomorphia</taxon>
        <taxon>Arcoida</taxon>
        <taxon>Arcoidea</taxon>
        <taxon>Arcidae</taxon>
        <taxon>Tegillarca</taxon>
    </lineage>
</organism>
<comment type="caution">
    <text evidence="1">The sequence shown here is derived from an EMBL/GenBank/DDBJ whole genome shotgun (WGS) entry which is preliminary data.</text>
</comment>
<reference evidence="1 2" key="1">
    <citation type="submission" date="2022-12" db="EMBL/GenBank/DDBJ databases">
        <title>Chromosome-level genome of Tegillarca granosa.</title>
        <authorList>
            <person name="Kim J."/>
        </authorList>
    </citation>
    <scope>NUCLEOTIDE SEQUENCE [LARGE SCALE GENOMIC DNA]</scope>
    <source>
        <strain evidence="1">Teg-2019</strain>
        <tissue evidence="1">Adductor muscle</tissue>
    </source>
</reference>